<evidence type="ECO:0000313" key="2">
    <source>
        <dbReference type="EMBL" id="KAA8895969.1"/>
    </source>
</evidence>
<keyword evidence="3" id="KW-1185">Reference proteome</keyword>
<comment type="caution">
    <text evidence="2">The sequence shown here is derived from an EMBL/GenBank/DDBJ whole genome shotgun (WGS) entry which is preliminary data.</text>
</comment>
<protein>
    <submittedName>
        <fullName evidence="2">Uncharacterized protein</fullName>
    </submittedName>
</protein>
<evidence type="ECO:0000313" key="3">
    <source>
        <dbReference type="Proteomes" id="UP000326924"/>
    </source>
</evidence>
<evidence type="ECO:0000256" key="1">
    <source>
        <dbReference type="SAM" id="MobiDB-lite"/>
    </source>
</evidence>
<reference evidence="2 3" key="1">
    <citation type="submission" date="2019-09" db="EMBL/GenBank/DDBJ databases">
        <title>Draft genome of the ectomycorrhizal ascomycete Sphaerosporella brunnea.</title>
        <authorList>
            <consortium name="DOE Joint Genome Institute"/>
            <person name="Benucci G.M."/>
            <person name="Marozzi G."/>
            <person name="Antonielli L."/>
            <person name="Sanchez S."/>
            <person name="Marco P."/>
            <person name="Wang X."/>
            <person name="Falini L.B."/>
            <person name="Barry K."/>
            <person name="Haridas S."/>
            <person name="Lipzen A."/>
            <person name="Labutti K."/>
            <person name="Grigoriev I.V."/>
            <person name="Murat C."/>
            <person name="Martin F."/>
            <person name="Albertini E."/>
            <person name="Donnini D."/>
            <person name="Bonito G."/>
        </authorList>
    </citation>
    <scope>NUCLEOTIDE SEQUENCE [LARGE SCALE GENOMIC DNA]</scope>
    <source>
        <strain evidence="2 3">Sb_GMNB300</strain>
    </source>
</reference>
<dbReference type="InParanoid" id="A0A5J5ELL0"/>
<feature type="compositionally biased region" description="Polar residues" evidence="1">
    <location>
        <begin position="46"/>
        <end position="55"/>
    </location>
</feature>
<sequence>MSVDIMAAFIRSLIQGPGPAAAAADAANAAVATTVADALDAAVSTPATDGETSVATVPWLSASGRSDDVKKHKRKPKRKCKAKQMPIENDNPRKVPKLKSDTSASDNGLAATPGLSSAPAVQRNTRSINVDVPNYQGVDIAWNLDANGTVSAVTFSFGGSTS</sequence>
<name>A0A5J5ELL0_9PEZI</name>
<proteinExistence type="predicted"/>
<dbReference type="Proteomes" id="UP000326924">
    <property type="component" value="Unassembled WGS sequence"/>
</dbReference>
<gene>
    <name evidence="2" type="ORF">FN846DRAFT_911164</name>
</gene>
<dbReference type="EMBL" id="VXIS01000233">
    <property type="protein sequence ID" value="KAA8895969.1"/>
    <property type="molecule type" value="Genomic_DNA"/>
</dbReference>
<organism evidence="2 3">
    <name type="scientific">Sphaerosporella brunnea</name>
    <dbReference type="NCBI Taxonomy" id="1250544"/>
    <lineage>
        <taxon>Eukaryota</taxon>
        <taxon>Fungi</taxon>
        <taxon>Dikarya</taxon>
        <taxon>Ascomycota</taxon>
        <taxon>Pezizomycotina</taxon>
        <taxon>Pezizomycetes</taxon>
        <taxon>Pezizales</taxon>
        <taxon>Pyronemataceae</taxon>
        <taxon>Sphaerosporella</taxon>
    </lineage>
</organism>
<accession>A0A5J5ELL0</accession>
<feature type="compositionally biased region" description="Basic residues" evidence="1">
    <location>
        <begin position="71"/>
        <end position="82"/>
    </location>
</feature>
<dbReference type="AlphaFoldDB" id="A0A5J5ELL0"/>
<feature type="region of interest" description="Disordered" evidence="1">
    <location>
        <begin position="45"/>
        <end position="122"/>
    </location>
</feature>